<evidence type="ECO:0000256" key="1">
    <source>
        <dbReference type="SAM" id="MobiDB-lite"/>
    </source>
</evidence>
<reference evidence="3" key="1">
    <citation type="journal article" date="2021" name="PeerJ">
        <title>Extensive microbial diversity within the chicken gut microbiome revealed by metagenomics and culture.</title>
        <authorList>
            <person name="Gilroy R."/>
            <person name="Ravi A."/>
            <person name="Getino M."/>
            <person name="Pursley I."/>
            <person name="Horton D.L."/>
            <person name="Alikhan N.F."/>
            <person name="Baker D."/>
            <person name="Gharbi K."/>
            <person name="Hall N."/>
            <person name="Watson M."/>
            <person name="Adriaenssens E.M."/>
            <person name="Foster-Nyarko E."/>
            <person name="Jarju S."/>
            <person name="Secka A."/>
            <person name="Antonio M."/>
            <person name="Oren A."/>
            <person name="Chaudhuri R.R."/>
            <person name="La Ragione R."/>
            <person name="Hildebrand F."/>
            <person name="Pallen M.J."/>
        </authorList>
    </citation>
    <scope>NUCLEOTIDE SEQUENCE</scope>
    <source>
        <strain evidence="3">ChiSjej2B20-11307</strain>
    </source>
</reference>
<feature type="transmembrane region" description="Helical" evidence="2">
    <location>
        <begin position="342"/>
        <end position="361"/>
    </location>
</feature>
<organism evidence="3 4">
    <name type="scientific">Candidatus Mediterraneibacter pullicola</name>
    <dbReference type="NCBI Taxonomy" id="2838682"/>
    <lineage>
        <taxon>Bacteria</taxon>
        <taxon>Bacillati</taxon>
        <taxon>Bacillota</taxon>
        <taxon>Clostridia</taxon>
        <taxon>Lachnospirales</taxon>
        <taxon>Lachnospiraceae</taxon>
        <taxon>Mediterraneibacter</taxon>
    </lineage>
</organism>
<keyword evidence="2" id="KW-1133">Transmembrane helix</keyword>
<evidence type="ECO:0000313" key="3">
    <source>
        <dbReference type="EMBL" id="HJA07174.1"/>
    </source>
</evidence>
<feature type="compositionally biased region" description="Polar residues" evidence="1">
    <location>
        <begin position="107"/>
        <end position="123"/>
    </location>
</feature>
<feature type="transmembrane region" description="Helical" evidence="2">
    <location>
        <begin position="367"/>
        <end position="388"/>
    </location>
</feature>
<evidence type="ECO:0000313" key="4">
    <source>
        <dbReference type="Proteomes" id="UP000824223"/>
    </source>
</evidence>
<feature type="compositionally biased region" description="Low complexity" evidence="1">
    <location>
        <begin position="53"/>
        <end position="82"/>
    </location>
</feature>
<reference evidence="3" key="2">
    <citation type="submission" date="2021-04" db="EMBL/GenBank/DDBJ databases">
        <authorList>
            <person name="Gilroy R."/>
        </authorList>
    </citation>
    <scope>NUCLEOTIDE SEQUENCE</scope>
    <source>
        <strain evidence="3">ChiSjej2B20-11307</strain>
    </source>
</reference>
<dbReference type="AlphaFoldDB" id="A0A9D2HB47"/>
<gene>
    <name evidence="3" type="ORF">H9798_08560</name>
</gene>
<protein>
    <submittedName>
        <fullName evidence="3">Uncharacterized protein</fullName>
    </submittedName>
</protein>
<feature type="compositionally biased region" description="Basic and acidic residues" evidence="1">
    <location>
        <begin position="185"/>
        <end position="205"/>
    </location>
</feature>
<accession>A0A9D2HB47</accession>
<dbReference type="EMBL" id="DXAK01000043">
    <property type="protein sequence ID" value="HJA07174.1"/>
    <property type="molecule type" value="Genomic_DNA"/>
</dbReference>
<keyword evidence="2" id="KW-0812">Transmembrane</keyword>
<comment type="caution">
    <text evidence="3">The sequence shown here is derived from an EMBL/GenBank/DDBJ whole genome shotgun (WGS) entry which is preliminary data.</text>
</comment>
<proteinExistence type="predicted"/>
<feature type="transmembrane region" description="Helical" evidence="2">
    <location>
        <begin position="284"/>
        <end position="302"/>
    </location>
</feature>
<dbReference type="Proteomes" id="UP000824223">
    <property type="component" value="Unassembled WGS sequence"/>
</dbReference>
<evidence type="ECO:0000256" key="2">
    <source>
        <dbReference type="SAM" id="Phobius"/>
    </source>
</evidence>
<feature type="transmembrane region" description="Helical" evidence="2">
    <location>
        <begin position="314"/>
        <end position="335"/>
    </location>
</feature>
<keyword evidence="2" id="KW-0472">Membrane</keyword>
<sequence length="410" mass="44701">MKCPICGKELELKNKQIGTNENGDPIFNEYAICRDCRKQWNLDKQRAKKAAAKKPASAEASAKKAATTKKPATPEKAPAKKSSVPKDEPMKKAPVQGKADTLKKTPAQKNTNAPKKTPAQENADSLRRTPGQKAAPQKGAIPKDGVQKTGAPRPKRRTSEEEVSSSPAKKPIKKRSANGTAQNASDEKRYSNIPPERVRTKHETAARQGYEDMLATGTIGKPARKKKTQTDDDTRAIGKAPVSKTDTKQKNAAAKPVTKKPEPEIDEYDDDYYEDAPRFRVMRVLLAIISLAGFGYLMYRGFSFGLSSAESGTVSGMTFVILALCLLVSALVYFITLGTNSVFAFLLPMLFYLGGGVFAFLKRGDEFQLLIAAGACAVLAIITLILAITSRGGDYDEDYDDDYADDDYDD</sequence>
<name>A0A9D2HB47_9FIRM</name>
<feature type="region of interest" description="Disordered" evidence="1">
    <location>
        <begin position="43"/>
        <end position="266"/>
    </location>
</feature>